<dbReference type="GO" id="GO:0006508">
    <property type="term" value="P:proteolysis"/>
    <property type="evidence" value="ECO:0007669"/>
    <property type="project" value="UniProtKB-KW"/>
</dbReference>
<sequence length="199" mass="22319">MKKSLLTAIVLIALVAPASGASVSLTYSYFTVGGTSLDEIERQLQRRGPRLSASGSRHPGATQLEFSTHLTYRQKGGFCSVVDARVALKASMILPRWTRPRGADRDTRLIWETLAADIKRHEHSHVVIARNHARDMEAALGQLTNFRGCEAARSAAQRTSERMLLEHDRAQAQFDRVEGINFEKRISGLLQRRLERIEK</sequence>
<keyword evidence="1" id="KW-0732">Signal</keyword>
<evidence type="ECO:0000313" key="3">
    <source>
        <dbReference type="Proteomes" id="UP000242763"/>
    </source>
</evidence>
<dbReference type="STRING" id="1121003.SAMN03080618_01124"/>
<dbReference type="EMBL" id="FORF01000005">
    <property type="protein sequence ID" value="SFI69668.1"/>
    <property type="molecule type" value="Genomic_DNA"/>
</dbReference>
<dbReference type="Proteomes" id="UP000242763">
    <property type="component" value="Unassembled WGS sequence"/>
</dbReference>
<gene>
    <name evidence="2" type="ORF">SAMN03080618_01124</name>
</gene>
<dbReference type="GO" id="GO:0008233">
    <property type="term" value="F:peptidase activity"/>
    <property type="evidence" value="ECO:0007669"/>
    <property type="project" value="UniProtKB-KW"/>
</dbReference>
<accession>A0A1I3KBJ1</accession>
<keyword evidence="2" id="KW-0645">Protease</keyword>
<feature type="signal peptide" evidence="1">
    <location>
        <begin position="1"/>
        <end position="20"/>
    </location>
</feature>
<dbReference type="Pfam" id="PF06037">
    <property type="entry name" value="DUF922"/>
    <property type="match status" value="1"/>
</dbReference>
<protein>
    <submittedName>
        <fullName evidence="2">Predicted secreted Zn-dependent protease</fullName>
    </submittedName>
</protein>
<reference evidence="3" key="1">
    <citation type="submission" date="2016-10" db="EMBL/GenBank/DDBJ databases">
        <authorList>
            <person name="Varghese N."/>
            <person name="Submissions S."/>
        </authorList>
    </citation>
    <scope>NUCLEOTIDE SEQUENCE [LARGE SCALE GENOMIC DNA]</scope>
    <source>
        <strain evidence="3">DSM 21857</strain>
    </source>
</reference>
<dbReference type="RefSeq" id="WP_091519643.1">
    <property type="nucleotide sequence ID" value="NZ_FORF01000005.1"/>
</dbReference>
<dbReference type="OrthoDB" id="7888967at2"/>
<name>A0A1I3KBJ1_9HYPH</name>
<organism evidence="2 3">
    <name type="scientific">Aquamicrobium aerolatum DSM 21857</name>
    <dbReference type="NCBI Taxonomy" id="1121003"/>
    <lineage>
        <taxon>Bacteria</taxon>
        <taxon>Pseudomonadati</taxon>
        <taxon>Pseudomonadota</taxon>
        <taxon>Alphaproteobacteria</taxon>
        <taxon>Hyphomicrobiales</taxon>
        <taxon>Phyllobacteriaceae</taxon>
        <taxon>Aerobium</taxon>
    </lineage>
</organism>
<keyword evidence="2" id="KW-0378">Hydrolase</keyword>
<dbReference type="PIRSF" id="PIRSF010521">
    <property type="entry name" value="DUF922_bac"/>
    <property type="match status" value="1"/>
</dbReference>
<proteinExistence type="predicted"/>
<feature type="chain" id="PRO_5017437072" evidence="1">
    <location>
        <begin position="21"/>
        <end position="199"/>
    </location>
</feature>
<evidence type="ECO:0000313" key="2">
    <source>
        <dbReference type="EMBL" id="SFI69668.1"/>
    </source>
</evidence>
<keyword evidence="3" id="KW-1185">Reference proteome</keyword>
<evidence type="ECO:0000256" key="1">
    <source>
        <dbReference type="SAM" id="SignalP"/>
    </source>
</evidence>
<dbReference type="AlphaFoldDB" id="A0A1I3KBJ1"/>
<dbReference type="InterPro" id="IPR010321">
    <property type="entry name" value="DUF922"/>
</dbReference>